<evidence type="ECO:0000313" key="5">
    <source>
        <dbReference type="EMBL" id="RWR86568.1"/>
    </source>
</evidence>
<dbReference type="PANTHER" id="PTHR32227">
    <property type="entry name" value="GLUCAN ENDO-1,3-BETA-GLUCOSIDASE BG1-RELATED-RELATED"/>
    <property type="match status" value="1"/>
</dbReference>
<dbReference type="GO" id="GO:0004553">
    <property type="term" value="F:hydrolase activity, hydrolyzing O-glycosyl compounds"/>
    <property type="evidence" value="ECO:0007669"/>
    <property type="project" value="InterPro"/>
</dbReference>
<dbReference type="Pfam" id="PF00332">
    <property type="entry name" value="Glyco_hydro_17"/>
    <property type="match status" value="1"/>
</dbReference>
<dbReference type="InterPro" id="IPR017853">
    <property type="entry name" value="GH"/>
</dbReference>
<evidence type="ECO:0000256" key="1">
    <source>
        <dbReference type="ARBA" id="ARBA00008773"/>
    </source>
</evidence>
<dbReference type="Gene3D" id="3.20.20.80">
    <property type="entry name" value="Glycosidases"/>
    <property type="match status" value="2"/>
</dbReference>
<dbReference type="InterPro" id="IPR000490">
    <property type="entry name" value="Glyco_hydro_17"/>
</dbReference>
<reference evidence="5 6" key="1">
    <citation type="journal article" date="2019" name="Nat. Plants">
        <title>Stout camphor tree genome fills gaps in understanding of flowering plant genome evolution.</title>
        <authorList>
            <person name="Chaw S.M."/>
            <person name="Liu Y.C."/>
            <person name="Wu Y.W."/>
            <person name="Wang H.Y."/>
            <person name="Lin C.I."/>
            <person name="Wu C.S."/>
            <person name="Ke H.M."/>
            <person name="Chang L.Y."/>
            <person name="Hsu C.Y."/>
            <person name="Yang H.T."/>
            <person name="Sudianto E."/>
            <person name="Hsu M.H."/>
            <person name="Wu K.P."/>
            <person name="Wang L.N."/>
            <person name="Leebens-Mack J.H."/>
            <person name="Tsai I.J."/>
        </authorList>
    </citation>
    <scope>NUCLEOTIDE SEQUENCE [LARGE SCALE GENOMIC DNA]</scope>
    <source>
        <strain evidence="6">cv. Chaw 1501</strain>
        <tissue evidence="5">Young leaves</tissue>
    </source>
</reference>
<dbReference type="OrthoDB" id="941679at2759"/>
<keyword evidence="6" id="KW-1185">Reference proteome</keyword>
<sequence>MLEDKNITQEVYEEIFFSGAKYPIGVCYGMQGSNLPAPINVINLYLQYGIERIRPQPDVLQALKGSKLLVTLGVRNEDIASLASSQQAVSSWISTHVSAYTPDVEFKCISVGNEVIFTNEAMSAMYWAMEKVAGTNVGIVVAESDWPIAGNGDFTTPALAQAYNTNLKNHVINNGTPKRPNSLINKGV</sequence>
<dbReference type="AlphaFoldDB" id="A0A443P731"/>
<dbReference type="SUPFAM" id="SSF51445">
    <property type="entry name" value="(Trans)glycosidases"/>
    <property type="match status" value="2"/>
</dbReference>
<dbReference type="Proteomes" id="UP000283530">
    <property type="component" value="Unassembled WGS sequence"/>
</dbReference>
<evidence type="ECO:0000256" key="2">
    <source>
        <dbReference type="ARBA" id="ARBA00022801"/>
    </source>
</evidence>
<organism evidence="5 6">
    <name type="scientific">Cinnamomum micranthum f. kanehirae</name>
    <dbReference type="NCBI Taxonomy" id="337451"/>
    <lineage>
        <taxon>Eukaryota</taxon>
        <taxon>Viridiplantae</taxon>
        <taxon>Streptophyta</taxon>
        <taxon>Embryophyta</taxon>
        <taxon>Tracheophyta</taxon>
        <taxon>Spermatophyta</taxon>
        <taxon>Magnoliopsida</taxon>
        <taxon>Magnoliidae</taxon>
        <taxon>Laurales</taxon>
        <taxon>Lauraceae</taxon>
        <taxon>Cinnamomum</taxon>
    </lineage>
</organism>
<keyword evidence="2" id="KW-0378">Hydrolase</keyword>
<name>A0A443P731_9MAGN</name>
<dbReference type="EMBL" id="QPKB01000006">
    <property type="protein sequence ID" value="RWR86568.1"/>
    <property type="molecule type" value="Genomic_DNA"/>
</dbReference>
<comment type="similarity">
    <text evidence="1 4">Belongs to the glycosyl hydrolase 17 family.</text>
</comment>
<protein>
    <submittedName>
        <fullName evidence="5">Putative glucan endo-1,3-beta-glucosidase BG4</fullName>
    </submittedName>
</protein>
<comment type="caution">
    <text evidence="5">The sequence shown here is derived from an EMBL/GenBank/DDBJ whole genome shotgun (WGS) entry which is preliminary data.</text>
</comment>
<proteinExistence type="inferred from homology"/>
<evidence type="ECO:0000256" key="3">
    <source>
        <dbReference type="ARBA" id="ARBA00023295"/>
    </source>
</evidence>
<accession>A0A443P731</accession>
<keyword evidence="3" id="KW-0326">Glycosidase</keyword>
<evidence type="ECO:0000313" key="6">
    <source>
        <dbReference type="Proteomes" id="UP000283530"/>
    </source>
</evidence>
<gene>
    <name evidence="5" type="ORF">CKAN_01547300</name>
</gene>
<dbReference type="STRING" id="337451.A0A443P731"/>
<dbReference type="InterPro" id="IPR044965">
    <property type="entry name" value="Glyco_hydro_17_plant"/>
</dbReference>
<evidence type="ECO:0000256" key="4">
    <source>
        <dbReference type="RuleBase" id="RU004335"/>
    </source>
</evidence>
<dbReference type="GO" id="GO:0005975">
    <property type="term" value="P:carbohydrate metabolic process"/>
    <property type="evidence" value="ECO:0007669"/>
    <property type="project" value="InterPro"/>
</dbReference>